<reference evidence="6" key="1">
    <citation type="journal article" date="2019" name="Int. J. Syst. Evol. Microbiol.">
        <title>The Global Catalogue of Microorganisms (GCM) 10K type strain sequencing project: providing services to taxonomists for standard genome sequencing and annotation.</title>
        <authorList>
            <consortium name="The Broad Institute Genomics Platform"/>
            <consortium name="The Broad Institute Genome Sequencing Center for Infectious Disease"/>
            <person name="Wu L."/>
            <person name="Ma J."/>
        </authorList>
    </citation>
    <scope>NUCLEOTIDE SEQUENCE [LARGE SCALE GENOMIC DNA]</scope>
    <source>
        <strain evidence="6">JCM 13022</strain>
    </source>
</reference>
<dbReference type="Pfam" id="PF00582">
    <property type="entry name" value="Usp"/>
    <property type="match status" value="2"/>
</dbReference>
<keyword evidence="6" id="KW-1185">Reference proteome</keyword>
<evidence type="ECO:0000256" key="2">
    <source>
        <dbReference type="ARBA" id="ARBA00022741"/>
    </source>
</evidence>
<comment type="similarity">
    <text evidence="1">Belongs to the universal stress protein A family.</text>
</comment>
<evidence type="ECO:0000256" key="1">
    <source>
        <dbReference type="ARBA" id="ARBA00008791"/>
    </source>
</evidence>
<dbReference type="PRINTS" id="PR01438">
    <property type="entry name" value="UNVRSLSTRESS"/>
</dbReference>
<keyword evidence="3" id="KW-0067">ATP-binding</keyword>
<dbReference type="SUPFAM" id="SSF52402">
    <property type="entry name" value="Adenine nucleotide alpha hydrolases-like"/>
    <property type="match status" value="2"/>
</dbReference>
<feature type="domain" description="UspA" evidence="4">
    <location>
        <begin position="153"/>
        <end position="290"/>
    </location>
</feature>
<evidence type="ECO:0000259" key="4">
    <source>
        <dbReference type="Pfam" id="PF00582"/>
    </source>
</evidence>
<gene>
    <name evidence="5" type="ORF">GCM10009675_03550</name>
</gene>
<dbReference type="InterPro" id="IPR006016">
    <property type="entry name" value="UspA"/>
</dbReference>
<dbReference type="PANTHER" id="PTHR46268:SF27">
    <property type="entry name" value="UNIVERSAL STRESS PROTEIN RV2623"/>
    <property type="match status" value="1"/>
</dbReference>
<dbReference type="PANTHER" id="PTHR46268">
    <property type="entry name" value="STRESS RESPONSE PROTEIN NHAX"/>
    <property type="match status" value="1"/>
</dbReference>
<dbReference type="InterPro" id="IPR014729">
    <property type="entry name" value="Rossmann-like_a/b/a_fold"/>
</dbReference>
<name>A0ABP4FN64_9PSEU</name>
<dbReference type="EMBL" id="BAAALM010000002">
    <property type="protein sequence ID" value="GAA1192356.1"/>
    <property type="molecule type" value="Genomic_DNA"/>
</dbReference>
<proteinExistence type="inferred from homology"/>
<dbReference type="Gene3D" id="3.40.50.620">
    <property type="entry name" value="HUPs"/>
    <property type="match status" value="2"/>
</dbReference>
<keyword evidence="2" id="KW-0547">Nucleotide-binding</keyword>
<comment type="caution">
    <text evidence="5">The sequence shown here is derived from an EMBL/GenBank/DDBJ whole genome shotgun (WGS) entry which is preliminary data.</text>
</comment>
<dbReference type="InterPro" id="IPR006015">
    <property type="entry name" value="Universal_stress_UspA"/>
</dbReference>
<evidence type="ECO:0000256" key="3">
    <source>
        <dbReference type="ARBA" id="ARBA00022840"/>
    </source>
</evidence>
<dbReference type="Proteomes" id="UP001500467">
    <property type="component" value="Unassembled WGS sequence"/>
</dbReference>
<evidence type="ECO:0000313" key="6">
    <source>
        <dbReference type="Proteomes" id="UP001500467"/>
    </source>
</evidence>
<protein>
    <submittedName>
        <fullName evidence="5">Universal stress protein</fullName>
    </submittedName>
</protein>
<sequence length="296" mass="31114">MATIVAGIDGSASAMHAAVWAGREAERRGDTVRLVFAYFVPSGAYPAFVYSVEKVRAGVEQQAQTALDAARTEIAQAVPGVEVEAQRTEGQPAHVLAKESRGARCVVIGSRGLGGFTGMLVGSVAVSLAGHAHSDVIVVRGKRYDDPPPTTGHVVVGVDGSEHARRALAYAFDAAQLRGVPLVAAHTWNDVIATEGPYAYPFPTDLTEVEAAGRTLLDEALAPWRERYPEVEVREVLEAGRPVRALLRHAEGAQLVVVGTRGRGGFSGMLLGSTSQALVIHAPCPVVVARPEESGA</sequence>
<evidence type="ECO:0000313" key="5">
    <source>
        <dbReference type="EMBL" id="GAA1192356.1"/>
    </source>
</evidence>
<feature type="domain" description="UspA" evidence="4">
    <location>
        <begin position="3"/>
        <end position="140"/>
    </location>
</feature>
<dbReference type="RefSeq" id="WP_253854459.1">
    <property type="nucleotide sequence ID" value="NZ_BAAALM010000002.1"/>
</dbReference>
<organism evidence="5 6">
    <name type="scientific">Prauserella alba</name>
    <dbReference type="NCBI Taxonomy" id="176898"/>
    <lineage>
        <taxon>Bacteria</taxon>
        <taxon>Bacillati</taxon>
        <taxon>Actinomycetota</taxon>
        <taxon>Actinomycetes</taxon>
        <taxon>Pseudonocardiales</taxon>
        <taxon>Pseudonocardiaceae</taxon>
        <taxon>Prauserella</taxon>
    </lineage>
</organism>
<accession>A0ABP4FN64</accession>